<dbReference type="RefSeq" id="WP_318597518.1">
    <property type="nucleotide sequence ID" value="NZ_JAWSTH010000028.1"/>
</dbReference>
<dbReference type="InterPro" id="IPR004722">
    <property type="entry name" value="DHOase"/>
</dbReference>
<evidence type="ECO:0000256" key="6">
    <source>
        <dbReference type="HAMAP-Rule" id="MF_00220"/>
    </source>
</evidence>
<feature type="binding site" evidence="6">
    <location>
        <position position="294"/>
    </location>
    <ligand>
        <name>substrate</name>
    </ligand>
</feature>
<protein>
    <recommendedName>
        <fullName evidence="6">Dihydroorotase</fullName>
        <shortName evidence="6">DHOase</shortName>
        <ecNumber evidence="6">3.5.2.3</ecNumber>
    </recommendedName>
</protein>
<feature type="active site" evidence="6">
    <location>
        <position position="321"/>
    </location>
</feature>
<comment type="caution">
    <text evidence="8">The sequence shown here is derived from an EMBL/GenBank/DDBJ whole genome shotgun (WGS) entry which is preliminary data.</text>
</comment>
<dbReference type="EMBL" id="JAWSTH010000028">
    <property type="protein sequence ID" value="MDW5595181.1"/>
    <property type="molecule type" value="Genomic_DNA"/>
</dbReference>
<dbReference type="EC" id="3.5.2.3" evidence="6"/>
<dbReference type="SUPFAM" id="SSF51338">
    <property type="entry name" value="Composite domain of metallo-dependent hydrolases"/>
    <property type="match status" value="1"/>
</dbReference>
<dbReference type="Gene3D" id="2.30.40.10">
    <property type="entry name" value="Urease, subunit C, domain 1"/>
    <property type="match status" value="1"/>
</dbReference>
<dbReference type="InterPro" id="IPR002195">
    <property type="entry name" value="Dihydroorotase_CS"/>
</dbReference>
<feature type="binding site" evidence="6">
    <location>
        <position position="78"/>
    </location>
    <ligand>
        <name>Zn(2+)</name>
        <dbReference type="ChEBI" id="CHEBI:29105"/>
        <label>1</label>
    </ligand>
</feature>
<reference evidence="9" key="1">
    <citation type="submission" date="2023-07" db="EMBL/GenBank/DDBJ databases">
        <title>Conexibacter stalactiti sp. nov., isolated from stalactites in a lava cave and emended description of the genus Conexibacter.</title>
        <authorList>
            <person name="Lee S.D."/>
        </authorList>
    </citation>
    <scope>NUCLEOTIDE SEQUENCE [LARGE SCALE GENOMIC DNA]</scope>
    <source>
        <strain evidence="9">KCTC 39840</strain>
    </source>
</reference>
<feature type="binding site" evidence="6">
    <location>
        <position position="76"/>
    </location>
    <ligand>
        <name>Zn(2+)</name>
        <dbReference type="ChEBI" id="CHEBI:29105"/>
        <label>1</label>
    </ligand>
</feature>
<feature type="binding site" evidence="6">
    <location>
        <position position="110"/>
    </location>
    <ligand>
        <name>substrate</name>
    </ligand>
</feature>
<feature type="binding site" evidence="6">
    <location>
        <position position="321"/>
    </location>
    <ligand>
        <name>Zn(2+)</name>
        <dbReference type="ChEBI" id="CHEBI:29105"/>
        <label>1</label>
    </ligand>
</feature>
<keyword evidence="4 6" id="KW-0378">Hydrolase</keyword>
<dbReference type="PANTHER" id="PTHR43668">
    <property type="entry name" value="ALLANTOINASE"/>
    <property type="match status" value="1"/>
</dbReference>
<feature type="domain" description="Dihydroorotase catalytic" evidence="7">
    <location>
        <begin position="68"/>
        <end position="254"/>
    </location>
</feature>
<evidence type="ECO:0000256" key="3">
    <source>
        <dbReference type="ARBA" id="ARBA00022723"/>
    </source>
</evidence>
<comment type="caution">
    <text evidence="6">Lacks conserved residue(s) required for the propagation of feature annotation.</text>
</comment>
<dbReference type="Gene3D" id="3.20.20.140">
    <property type="entry name" value="Metal-dependent hydrolases"/>
    <property type="match status" value="1"/>
</dbReference>
<dbReference type="InterPro" id="IPR011059">
    <property type="entry name" value="Metal-dep_hydrolase_composite"/>
</dbReference>
<dbReference type="GO" id="GO:0004151">
    <property type="term" value="F:dihydroorotase activity"/>
    <property type="evidence" value="ECO:0007669"/>
    <property type="project" value="UniProtKB-EC"/>
</dbReference>
<evidence type="ECO:0000256" key="5">
    <source>
        <dbReference type="ARBA" id="ARBA00022975"/>
    </source>
</evidence>
<feature type="binding site" evidence="6">
    <location>
        <position position="195"/>
    </location>
    <ligand>
        <name>Zn(2+)</name>
        <dbReference type="ChEBI" id="CHEBI:29105"/>
        <label>2</label>
    </ligand>
</feature>
<dbReference type="CDD" id="cd01317">
    <property type="entry name" value="DHOase_IIa"/>
    <property type="match status" value="1"/>
</dbReference>
<dbReference type="InterPro" id="IPR024403">
    <property type="entry name" value="DHOase_cat"/>
</dbReference>
<dbReference type="PROSITE" id="PS00482">
    <property type="entry name" value="DIHYDROOROTASE_1"/>
    <property type="match status" value="1"/>
</dbReference>
<dbReference type="PROSITE" id="PS00483">
    <property type="entry name" value="DIHYDROOROTASE_2"/>
    <property type="match status" value="1"/>
</dbReference>
<evidence type="ECO:0000313" key="8">
    <source>
        <dbReference type="EMBL" id="MDW5595181.1"/>
    </source>
</evidence>
<dbReference type="Pfam" id="PF12890">
    <property type="entry name" value="DHOase"/>
    <property type="match status" value="1"/>
</dbReference>
<dbReference type="HAMAP" id="MF_00220_B">
    <property type="entry name" value="PyrC_classI_B"/>
    <property type="match status" value="1"/>
</dbReference>
<gene>
    <name evidence="6" type="primary">pyrC</name>
    <name evidence="8" type="ORF">R7226_12595</name>
</gene>
<feature type="binding site" evidence="6">
    <location>
        <position position="325"/>
    </location>
    <ligand>
        <name>substrate</name>
    </ligand>
</feature>
<name>A0ABU4HPG4_9ACTN</name>
<comment type="cofactor">
    <cofactor evidence="6">
        <name>Zn(2+)</name>
        <dbReference type="ChEBI" id="CHEBI:29105"/>
    </cofactor>
    <text evidence="6">Binds 2 Zn(2+) ions per subunit.</text>
</comment>
<comment type="catalytic activity">
    <reaction evidence="6">
        <text>(S)-dihydroorotate + H2O = N-carbamoyl-L-aspartate + H(+)</text>
        <dbReference type="Rhea" id="RHEA:24296"/>
        <dbReference type="ChEBI" id="CHEBI:15377"/>
        <dbReference type="ChEBI" id="CHEBI:15378"/>
        <dbReference type="ChEBI" id="CHEBI:30864"/>
        <dbReference type="ChEBI" id="CHEBI:32814"/>
        <dbReference type="EC" id="3.5.2.3"/>
    </reaction>
</comment>
<proteinExistence type="inferred from homology"/>
<dbReference type="SUPFAM" id="SSF51556">
    <property type="entry name" value="Metallo-dependent hydrolases"/>
    <property type="match status" value="1"/>
</dbReference>
<sequence length="447" mass="46840">MSVKGLFFRGGREAELLIRGAHLLDPRSGLDGPGDVLVRAGEIAEIGAPGTLVAPEGTETIEAEGLHLFPGFVDPHVHFRTPGQEHKEDLATGTASAAAGGFTAVIAMPNTSPTVDDAPVLRSLRDAAELQARVPVGFLAAITKGLGGEVLTEMAELRDAGALGFTDDGRPVSSAGMLRKALQYQRLAGGVLGLHEEDTTLSNGCVMHEGEVSARLGLAGYPSIGESTIVARDAALAAFEGGRMHFQHLSAAESVEALAYWKGRGAQVTGEASPHHLTLTHEVVRTLDTRYKMNPPLRAESDRQALIAGLKDGTIDCIATDHAPHAKHEKEVPFEEAPNGVTGLETSFASVYTELVKPGILPLPLLVEKLTSGAALFDLCTPKIEVGLPANLALVDLGAEWVVGEHGYASRSQNSCFFGRTFNGVVRLTVAAGTVAHRALAGAEVTA</sequence>
<organism evidence="8 9">
    <name type="scientific">Conexibacter stalactiti</name>
    <dbReference type="NCBI Taxonomy" id="1940611"/>
    <lineage>
        <taxon>Bacteria</taxon>
        <taxon>Bacillati</taxon>
        <taxon>Actinomycetota</taxon>
        <taxon>Thermoleophilia</taxon>
        <taxon>Solirubrobacterales</taxon>
        <taxon>Conexibacteraceae</taxon>
        <taxon>Conexibacter</taxon>
    </lineage>
</organism>
<accession>A0ABU4HPG4</accession>
<feature type="binding site" evidence="6">
    <location>
        <position position="248"/>
    </location>
    <ligand>
        <name>Zn(2+)</name>
        <dbReference type="ChEBI" id="CHEBI:29105"/>
        <label>2</label>
    </ligand>
</feature>
<feature type="binding site" evidence="6">
    <location>
        <position position="168"/>
    </location>
    <ligand>
        <name>Zn(2+)</name>
        <dbReference type="ChEBI" id="CHEBI:29105"/>
        <label>2</label>
    </ligand>
</feature>
<evidence type="ECO:0000256" key="4">
    <source>
        <dbReference type="ARBA" id="ARBA00022801"/>
    </source>
</evidence>
<evidence type="ECO:0000259" key="7">
    <source>
        <dbReference type="Pfam" id="PF12890"/>
    </source>
</evidence>
<dbReference type="NCBIfam" id="TIGR00857">
    <property type="entry name" value="pyrC_multi"/>
    <property type="match status" value="1"/>
</dbReference>
<evidence type="ECO:0000256" key="1">
    <source>
        <dbReference type="ARBA" id="ARBA00002368"/>
    </source>
</evidence>
<evidence type="ECO:0000256" key="2">
    <source>
        <dbReference type="ARBA" id="ARBA00010286"/>
    </source>
</evidence>
<dbReference type="InterPro" id="IPR032466">
    <property type="entry name" value="Metal_Hydrolase"/>
</dbReference>
<feature type="binding site" evidence="6">
    <location>
        <begin position="78"/>
        <end position="80"/>
    </location>
    <ligand>
        <name>substrate</name>
    </ligand>
</feature>
<feature type="binding site" evidence="6">
    <location>
        <position position="168"/>
    </location>
    <ligand>
        <name>Zn(2+)</name>
        <dbReference type="ChEBI" id="CHEBI:29105"/>
        <label>1</label>
    </ligand>
</feature>
<comment type="similarity">
    <text evidence="2 6">Belongs to the metallo-dependent hydrolases superfamily. DHOase family. Class I DHOase subfamily.</text>
</comment>
<dbReference type="InterPro" id="IPR050138">
    <property type="entry name" value="DHOase/Allantoinase_Hydrolase"/>
</dbReference>
<comment type="pathway">
    <text evidence="6">Pyrimidine metabolism; UMP biosynthesis via de novo pathway; (S)-dihydroorotate from bicarbonate: step 3/3.</text>
</comment>
<dbReference type="PANTHER" id="PTHR43668:SF2">
    <property type="entry name" value="ALLANTOINASE"/>
    <property type="match status" value="1"/>
</dbReference>
<keyword evidence="3 6" id="KW-0479">Metal-binding</keyword>
<dbReference type="Proteomes" id="UP001284601">
    <property type="component" value="Unassembled WGS sequence"/>
</dbReference>
<evidence type="ECO:0000313" key="9">
    <source>
        <dbReference type="Proteomes" id="UP001284601"/>
    </source>
</evidence>
<keyword evidence="5 6" id="KW-0665">Pyrimidine biosynthesis</keyword>
<keyword evidence="9" id="KW-1185">Reference proteome</keyword>
<comment type="function">
    <text evidence="1 6">Catalyzes the reversible cyclization of carbamoyl aspartate to dihydroorotate.</text>
</comment>
<keyword evidence="6" id="KW-0862">Zinc</keyword>